<dbReference type="EMBL" id="JAEKJR010000002">
    <property type="protein sequence ID" value="MBN8431806.1"/>
    <property type="molecule type" value="Genomic_DNA"/>
</dbReference>
<dbReference type="Proteomes" id="UP000664293">
    <property type="component" value="Unassembled WGS sequence"/>
</dbReference>
<organism evidence="1 2">
    <name type="scientific">Microbulbifer salipaludis</name>
    <dbReference type="NCBI Taxonomy" id="187980"/>
    <lineage>
        <taxon>Bacteria</taxon>
        <taxon>Pseudomonadati</taxon>
        <taxon>Pseudomonadota</taxon>
        <taxon>Gammaproteobacteria</taxon>
        <taxon>Cellvibrionales</taxon>
        <taxon>Microbulbiferaceae</taxon>
        <taxon>Microbulbifer</taxon>
    </lineage>
</organism>
<accession>A0ABS3E937</accession>
<reference evidence="1 2" key="1">
    <citation type="submission" date="2020-12" db="EMBL/GenBank/DDBJ databases">
        <title>Oil enriched cultivation method for isolating marine PHA-producing bacteria.</title>
        <authorList>
            <person name="Zheng W."/>
            <person name="Yu S."/>
            <person name="Huang Y."/>
        </authorList>
    </citation>
    <scope>NUCLEOTIDE SEQUENCE [LARGE SCALE GENOMIC DNA]</scope>
    <source>
        <strain evidence="1 2">SN0-2</strain>
    </source>
</reference>
<keyword evidence="2" id="KW-1185">Reference proteome</keyword>
<protein>
    <submittedName>
        <fullName evidence="1">Uncharacterized protein</fullName>
    </submittedName>
</protein>
<proteinExistence type="predicted"/>
<comment type="caution">
    <text evidence="1">The sequence shown here is derived from an EMBL/GenBank/DDBJ whole genome shotgun (WGS) entry which is preliminary data.</text>
</comment>
<sequence>MGQVAATVANYSNRKLNKPMTAQDFIPPPVKTKRQRVTESIAKMKAFLGG</sequence>
<name>A0ABS3E937_9GAMM</name>
<evidence type="ECO:0000313" key="1">
    <source>
        <dbReference type="EMBL" id="MBN8431806.1"/>
    </source>
</evidence>
<evidence type="ECO:0000313" key="2">
    <source>
        <dbReference type="Proteomes" id="UP000664293"/>
    </source>
</evidence>
<gene>
    <name evidence="1" type="ORF">JF535_13190</name>
</gene>